<organism evidence="2 3">
    <name type="scientific">Daucus carota subsp. sativus</name>
    <name type="common">Carrot</name>
    <dbReference type="NCBI Taxonomy" id="79200"/>
    <lineage>
        <taxon>Eukaryota</taxon>
        <taxon>Viridiplantae</taxon>
        <taxon>Streptophyta</taxon>
        <taxon>Embryophyta</taxon>
        <taxon>Tracheophyta</taxon>
        <taxon>Spermatophyta</taxon>
        <taxon>Magnoliopsida</taxon>
        <taxon>eudicotyledons</taxon>
        <taxon>Gunneridae</taxon>
        <taxon>Pentapetalae</taxon>
        <taxon>asterids</taxon>
        <taxon>campanulids</taxon>
        <taxon>Apiales</taxon>
        <taxon>Apiaceae</taxon>
        <taxon>Apioideae</taxon>
        <taxon>Scandiceae</taxon>
        <taxon>Daucinae</taxon>
        <taxon>Daucus</taxon>
        <taxon>Daucus sect. Daucus</taxon>
    </lineage>
</organism>
<evidence type="ECO:0000256" key="1">
    <source>
        <dbReference type="SAM" id="MobiDB-lite"/>
    </source>
</evidence>
<evidence type="ECO:0000313" key="2">
    <source>
        <dbReference type="EMBL" id="WOH03891.1"/>
    </source>
</evidence>
<reference evidence="2" key="1">
    <citation type="journal article" date="2016" name="Nat. Genet.">
        <title>A high-quality carrot genome assembly provides new insights into carotenoid accumulation and asterid genome evolution.</title>
        <authorList>
            <person name="Iorizzo M."/>
            <person name="Ellison S."/>
            <person name="Senalik D."/>
            <person name="Zeng P."/>
            <person name="Satapoomin P."/>
            <person name="Huang J."/>
            <person name="Bowman M."/>
            <person name="Iovene M."/>
            <person name="Sanseverino W."/>
            <person name="Cavagnaro P."/>
            <person name="Yildiz M."/>
            <person name="Macko-Podgorni A."/>
            <person name="Moranska E."/>
            <person name="Grzebelus E."/>
            <person name="Grzebelus D."/>
            <person name="Ashrafi H."/>
            <person name="Zheng Z."/>
            <person name="Cheng S."/>
            <person name="Spooner D."/>
            <person name="Van Deynze A."/>
            <person name="Simon P."/>
        </authorList>
    </citation>
    <scope>NUCLEOTIDE SEQUENCE</scope>
    <source>
        <tissue evidence="2">Leaf</tissue>
    </source>
</reference>
<name>A0AAF1B5G4_DAUCS</name>
<dbReference type="AlphaFoldDB" id="A0AAF1B5G4"/>
<accession>A0AAF1B5G4</accession>
<gene>
    <name evidence="2" type="ORF">DCAR_0623293</name>
</gene>
<keyword evidence="3" id="KW-1185">Reference proteome</keyword>
<feature type="region of interest" description="Disordered" evidence="1">
    <location>
        <begin position="1"/>
        <end position="39"/>
    </location>
</feature>
<feature type="compositionally biased region" description="Basic and acidic residues" evidence="1">
    <location>
        <begin position="1"/>
        <end position="32"/>
    </location>
</feature>
<protein>
    <submittedName>
        <fullName evidence="2">Uncharacterized protein</fullName>
    </submittedName>
</protein>
<proteinExistence type="predicted"/>
<reference evidence="2" key="2">
    <citation type="submission" date="2022-03" db="EMBL/GenBank/DDBJ databases">
        <title>Draft title - Genomic analysis of global carrot germplasm unveils the trajectory of domestication and the origin of high carotenoid orange carrot.</title>
        <authorList>
            <person name="Iorizzo M."/>
            <person name="Ellison S."/>
            <person name="Senalik D."/>
            <person name="Macko-Podgorni A."/>
            <person name="Grzebelus D."/>
            <person name="Bostan H."/>
            <person name="Rolling W."/>
            <person name="Curaba J."/>
            <person name="Simon P."/>
        </authorList>
    </citation>
    <scope>NUCLEOTIDE SEQUENCE</scope>
    <source>
        <tissue evidence="2">Leaf</tissue>
    </source>
</reference>
<dbReference type="EMBL" id="CP093348">
    <property type="protein sequence ID" value="WOH03891.1"/>
    <property type="molecule type" value="Genomic_DNA"/>
</dbReference>
<dbReference type="Proteomes" id="UP000077755">
    <property type="component" value="Chromosome 6"/>
</dbReference>
<evidence type="ECO:0000313" key="3">
    <source>
        <dbReference type="Proteomes" id="UP000077755"/>
    </source>
</evidence>
<sequence length="71" mass="7734">MADIMKDKAQAAKDKASEMVGSGKDRTVESKDQTSSYVSHKAGAVKDMTCETVQAAKEFRLREPFIPRGIG</sequence>